<dbReference type="AlphaFoldDB" id="A0A4P9YUF0"/>
<name>A0A4P9YUF0_9FUNG</name>
<reference evidence="2" key="1">
    <citation type="journal article" date="2018" name="Nat. Microbiol.">
        <title>Leveraging single-cell genomics to expand the fungal tree of life.</title>
        <authorList>
            <person name="Ahrendt S.R."/>
            <person name="Quandt C.A."/>
            <person name="Ciobanu D."/>
            <person name="Clum A."/>
            <person name="Salamov A."/>
            <person name="Andreopoulos B."/>
            <person name="Cheng J.F."/>
            <person name="Woyke T."/>
            <person name="Pelin A."/>
            <person name="Henrissat B."/>
            <person name="Reynolds N.K."/>
            <person name="Benny G.L."/>
            <person name="Smith M.E."/>
            <person name="James T.Y."/>
            <person name="Grigoriev I.V."/>
        </authorList>
    </citation>
    <scope>NUCLEOTIDE SEQUENCE [LARGE SCALE GENOMIC DNA]</scope>
    <source>
        <strain evidence="2">Benny S71-1</strain>
    </source>
</reference>
<sequence length="511" mass="58011">MLLSRLESLLQVLPPADRNLFVGCLSPHALRNLLGTNKAIHTLIRGTDAYWQTAYTQQFAWPYVAQEEDLLQWHRSMHGTDTFRWQHAYHYRKHLEQCLREGKLVHQAVQLPQLSNHYWHVAAACAAGFLVLARNRQSIAPDTVYLIRTSRACHPAHAVADERETSSALVATKLTATAAMEGIEQTSYFISHDYIVIASRTALFVWRMESDVLHNTYTLDSAISVVSMRGQWVLLEQQQHQHLLLNLATGDRLPCSVPVIAEHPSSPMTIHEQTPIHIEDVDANGVLLYCNNSRHPRPSDALHWSLCRVDVATGTTLMVRHGMCDTGMSVLGHFAFRRLGARLVAWHFRLANTQRRTMAIHTIRTTTSSHRAGKQTVLTFQGAHAMHRVARHRLLIQFRQRITLFSLTTRDTIFSWVHPPTIGPCTPIIGLYWLVYDIERDEDGVRSYAAITELGLARTANDDVAPVWREPHKELRLHEVSAANQVFVTPTGMLHCTEDLSHIAYYRVASQ</sequence>
<keyword evidence="2" id="KW-1185">Reference proteome</keyword>
<protein>
    <submittedName>
        <fullName evidence="1">Uncharacterized protein</fullName>
    </submittedName>
</protein>
<gene>
    <name evidence="1" type="ORF">SYNPS1DRAFT_31908</name>
</gene>
<organism evidence="1 2">
    <name type="scientific">Syncephalis pseudoplumigaleata</name>
    <dbReference type="NCBI Taxonomy" id="1712513"/>
    <lineage>
        <taxon>Eukaryota</taxon>
        <taxon>Fungi</taxon>
        <taxon>Fungi incertae sedis</taxon>
        <taxon>Zoopagomycota</taxon>
        <taxon>Zoopagomycotina</taxon>
        <taxon>Zoopagomycetes</taxon>
        <taxon>Zoopagales</taxon>
        <taxon>Piptocephalidaceae</taxon>
        <taxon>Syncephalis</taxon>
    </lineage>
</organism>
<proteinExistence type="predicted"/>
<evidence type="ECO:0000313" key="2">
    <source>
        <dbReference type="Proteomes" id="UP000278143"/>
    </source>
</evidence>
<evidence type="ECO:0000313" key="1">
    <source>
        <dbReference type="EMBL" id="RKP22490.1"/>
    </source>
</evidence>
<dbReference type="Proteomes" id="UP000278143">
    <property type="component" value="Unassembled WGS sequence"/>
</dbReference>
<accession>A0A4P9YUF0</accession>
<dbReference type="EMBL" id="KZ992038">
    <property type="protein sequence ID" value="RKP22490.1"/>
    <property type="molecule type" value="Genomic_DNA"/>
</dbReference>